<dbReference type="SUPFAM" id="SSF57625">
    <property type="entry name" value="Invertebrate chitin-binding proteins"/>
    <property type="match status" value="1"/>
</dbReference>
<evidence type="ECO:0000313" key="1">
    <source>
        <dbReference type="EMBL" id="KAL3290564.1"/>
    </source>
</evidence>
<protein>
    <submittedName>
        <fullName evidence="1">Uncharacterized protein</fullName>
    </submittedName>
</protein>
<name>A0ABD2PHW7_9CUCU</name>
<dbReference type="AlphaFoldDB" id="A0ABD2PHW7"/>
<dbReference type="EMBL" id="JABFTP020000188">
    <property type="protein sequence ID" value="KAL3290564.1"/>
    <property type="molecule type" value="Genomic_DNA"/>
</dbReference>
<gene>
    <name evidence="1" type="ORF">HHI36_023956</name>
</gene>
<reference evidence="1 2" key="1">
    <citation type="journal article" date="2021" name="BMC Biol.">
        <title>Horizontally acquired antibacterial genes associated with adaptive radiation of ladybird beetles.</title>
        <authorList>
            <person name="Li H.S."/>
            <person name="Tang X.F."/>
            <person name="Huang Y.H."/>
            <person name="Xu Z.Y."/>
            <person name="Chen M.L."/>
            <person name="Du X.Y."/>
            <person name="Qiu B.Y."/>
            <person name="Chen P.T."/>
            <person name="Zhang W."/>
            <person name="Slipinski A."/>
            <person name="Escalona H.E."/>
            <person name="Waterhouse R.M."/>
            <person name="Zwick A."/>
            <person name="Pang H."/>
        </authorList>
    </citation>
    <scope>NUCLEOTIDE SEQUENCE [LARGE SCALE GENOMIC DNA]</scope>
    <source>
        <strain evidence="1">SYSU2018</strain>
    </source>
</reference>
<accession>A0ABD2PHW7</accession>
<evidence type="ECO:0000313" key="2">
    <source>
        <dbReference type="Proteomes" id="UP001516400"/>
    </source>
</evidence>
<dbReference type="Proteomes" id="UP001516400">
    <property type="component" value="Unassembled WGS sequence"/>
</dbReference>
<proteinExistence type="predicted"/>
<comment type="caution">
    <text evidence="1">The sequence shown here is derived from an EMBL/GenBank/DDBJ whole genome shotgun (WGS) entry which is preliminary data.</text>
</comment>
<organism evidence="1 2">
    <name type="scientific">Cryptolaemus montrouzieri</name>
    <dbReference type="NCBI Taxonomy" id="559131"/>
    <lineage>
        <taxon>Eukaryota</taxon>
        <taxon>Metazoa</taxon>
        <taxon>Ecdysozoa</taxon>
        <taxon>Arthropoda</taxon>
        <taxon>Hexapoda</taxon>
        <taxon>Insecta</taxon>
        <taxon>Pterygota</taxon>
        <taxon>Neoptera</taxon>
        <taxon>Endopterygota</taxon>
        <taxon>Coleoptera</taxon>
        <taxon>Polyphaga</taxon>
        <taxon>Cucujiformia</taxon>
        <taxon>Coccinelloidea</taxon>
        <taxon>Coccinellidae</taxon>
        <taxon>Scymninae</taxon>
        <taxon>Scymnini</taxon>
        <taxon>Cryptolaemus</taxon>
    </lineage>
</organism>
<keyword evidence="2" id="KW-1185">Reference proteome</keyword>
<dbReference type="InterPro" id="IPR036508">
    <property type="entry name" value="Chitin-bd_dom_sf"/>
</dbReference>
<sequence>MYYYSVNSLIEYTTSFILIIIFLDDHWIECKSQSIWYPAWFSKDLGSKSNQNIQVGSRIIHIPVTSTDTPLHVDLNPKTTEIPFTKFPEKVNFLVLKNHQCLLKLPMKREKGGYKRRFVGITEGIFPYPENKNRFVICQKRADGNIECLEIDCLKGTYFDSLTKKCRNNIKENKSIKYKPQINLKIIN</sequence>